<evidence type="ECO:0000256" key="11">
    <source>
        <dbReference type="ARBA" id="ARBA00023054"/>
    </source>
</evidence>
<dbReference type="GO" id="GO:2001224">
    <property type="term" value="P:positive regulation of neuron migration"/>
    <property type="evidence" value="ECO:0007669"/>
    <property type="project" value="TreeGrafter"/>
</dbReference>
<gene>
    <name evidence="14" type="ORF">GW7_20012</name>
</gene>
<evidence type="ECO:0000256" key="13">
    <source>
        <dbReference type="ARBA" id="ARBA00023273"/>
    </source>
</evidence>
<evidence type="ECO:0000256" key="4">
    <source>
        <dbReference type="ARBA" id="ARBA00004489"/>
    </source>
</evidence>
<dbReference type="GO" id="GO:0030027">
    <property type="term" value="C:lamellipodium"/>
    <property type="evidence" value="ECO:0007669"/>
    <property type="project" value="UniProtKB-SubCell"/>
</dbReference>
<evidence type="ECO:0000256" key="8">
    <source>
        <dbReference type="ARBA" id="ARBA00017666"/>
    </source>
</evidence>
<evidence type="ECO:0000313" key="15">
    <source>
        <dbReference type="Proteomes" id="UP000006813"/>
    </source>
</evidence>
<dbReference type="PANTHER" id="PTHR46606:SF3">
    <property type="entry name" value="SHOOTIN-1"/>
    <property type="match status" value="1"/>
</dbReference>
<evidence type="ECO:0000256" key="9">
    <source>
        <dbReference type="ARBA" id="ARBA00022473"/>
    </source>
</evidence>
<dbReference type="GO" id="GO:0043204">
    <property type="term" value="C:perikaryon"/>
    <property type="evidence" value="ECO:0007669"/>
    <property type="project" value="UniProtKB-SubCell"/>
</dbReference>
<comment type="similarity">
    <text evidence="7">Belongs to the shootin family.</text>
</comment>
<proteinExistence type="inferred from homology"/>
<dbReference type="GO" id="GO:0005737">
    <property type="term" value="C:cytoplasm"/>
    <property type="evidence" value="ECO:0007669"/>
    <property type="project" value="TreeGrafter"/>
</dbReference>
<dbReference type="Proteomes" id="UP000006813">
    <property type="component" value="Unassembled WGS sequence"/>
</dbReference>
<evidence type="ECO:0000256" key="1">
    <source>
        <dbReference type="ARBA" id="ARBA00004245"/>
    </source>
</evidence>
<dbReference type="EMBL" id="JH171233">
    <property type="protein sequence ID" value="EHB11101.1"/>
    <property type="molecule type" value="Genomic_DNA"/>
</dbReference>
<keyword evidence="11" id="KW-0175">Coiled coil</keyword>
<keyword evidence="10" id="KW-0963">Cytoplasm</keyword>
<evidence type="ECO:0000256" key="10">
    <source>
        <dbReference type="ARBA" id="ARBA00022490"/>
    </source>
</evidence>
<evidence type="ECO:0000256" key="3">
    <source>
        <dbReference type="ARBA" id="ARBA00004486"/>
    </source>
</evidence>
<dbReference type="GO" id="GO:0005856">
    <property type="term" value="C:cytoskeleton"/>
    <property type="evidence" value="ECO:0007669"/>
    <property type="project" value="UniProtKB-SubCell"/>
</dbReference>
<dbReference type="InParanoid" id="G5BP90"/>
<dbReference type="PANTHER" id="PTHR46606">
    <property type="entry name" value="SHOOTIN-1"/>
    <property type="match status" value="1"/>
</dbReference>
<dbReference type="AlphaFoldDB" id="G5BP90"/>
<evidence type="ECO:0000313" key="14">
    <source>
        <dbReference type="EMBL" id="EHB11101.1"/>
    </source>
</evidence>
<evidence type="ECO:0000256" key="2">
    <source>
        <dbReference type="ARBA" id="ARBA00004484"/>
    </source>
</evidence>
<evidence type="ECO:0000256" key="7">
    <source>
        <dbReference type="ARBA" id="ARBA00010041"/>
    </source>
</evidence>
<organism evidence="14 15">
    <name type="scientific">Heterocephalus glaber</name>
    <name type="common">Naked mole rat</name>
    <dbReference type="NCBI Taxonomy" id="10181"/>
    <lineage>
        <taxon>Eukaryota</taxon>
        <taxon>Metazoa</taxon>
        <taxon>Chordata</taxon>
        <taxon>Craniata</taxon>
        <taxon>Vertebrata</taxon>
        <taxon>Euteleostomi</taxon>
        <taxon>Mammalia</taxon>
        <taxon>Eutheria</taxon>
        <taxon>Euarchontoglires</taxon>
        <taxon>Glires</taxon>
        <taxon>Rodentia</taxon>
        <taxon>Hystricomorpha</taxon>
        <taxon>Bathyergidae</taxon>
        <taxon>Heterocephalus</taxon>
    </lineage>
</organism>
<evidence type="ECO:0000256" key="12">
    <source>
        <dbReference type="ARBA" id="ARBA00023212"/>
    </source>
</evidence>
<sequence length="83" mass="9825">MNSSDEEKQLQLITSLKEQPVGEYEDLRAENQKTKEKCGKIRQERDEAVKKLEEFQKISHMVIEEVNFMQNHLEIEKTCRESA</sequence>
<reference evidence="14 15" key="1">
    <citation type="journal article" date="2011" name="Nature">
        <title>Genome sequencing reveals insights into physiology and longevity of the naked mole rat.</title>
        <authorList>
            <person name="Kim E.B."/>
            <person name="Fang X."/>
            <person name="Fushan A.A."/>
            <person name="Huang Z."/>
            <person name="Lobanov A.V."/>
            <person name="Han L."/>
            <person name="Marino S.M."/>
            <person name="Sun X."/>
            <person name="Turanov A.A."/>
            <person name="Yang P."/>
            <person name="Yim S.H."/>
            <person name="Zhao X."/>
            <person name="Kasaikina M.V."/>
            <person name="Stoletzki N."/>
            <person name="Peng C."/>
            <person name="Polak P."/>
            <person name="Xiong Z."/>
            <person name="Kiezun A."/>
            <person name="Zhu Y."/>
            <person name="Chen Y."/>
            <person name="Kryukov G.V."/>
            <person name="Zhang Q."/>
            <person name="Peshkin L."/>
            <person name="Yang L."/>
            <person name="Bronson R.T."/>
            <person name="Buffenstein R."/>
            <person name="Wang B."/>
            <person name="Han C."/>
            <person name="Li Q."/>
            <person name="Chen L."/>
            <person name="Zhao W."/>
            <person name="Sunyaev S.R."/>
            <person name="Park T.J."/>
            <person name="Zhang G."/>
            <person name="Wang J."/>
            <person name="Gladyshev V.N."/>
        </authorList>
    </citation>
    <scope>NUCLEOTIDE SEQUENCE [LARGE SCALE GENOMIC DNA]</scope>
</reference>
<evidence type="ECO:0000256" key="6">
    <source>
        <dbReference type="ARBA" id="ARBA00004624"/>
    </source>
</evidence>
<protein>
    <recommendedName>
        <fullName evidence="8">Shootin-1</fullName>
    </recommendedName>
</protein>
<accession>G5BP90</accession>
<dbReference type="GO" id="GO:0044295">
    <property type="term" value="C:axonal growth cone"/>
    <property type="evidence" value="ECO:0007669"/>
    <property type="project" value="TreeGrafter"/>
</dbReference>
<keyword evidence="12" id="KW-0206">Cytoskeleton</keyword>
<name>G5BP90_HETGA</name>
<dbReference type="GO" id="GO:0048812">
    <property type="term" value="P:neuron projection morphogenesis"/>
    <property type="evidence" value="ECO:0007669"/>
    <property type="project" value="TreeGrafter"/>
</dbReference>
<dbReference type="GO" id="GO:0030175">
    <property type="term" value="C:filopodium"/>
    <property type="evidence" value="ECO:0007669"/>
    <property type="project" value="UniProtKB-SubCell"/>
</dbReference>
<keyword evidence="9" id="KW-0217">Developmental protein</keyword>
<evidence type="ECO:0000256" key="5">
    <source>
        <dbReference type="ARBA" id="ARBA00004510"/>
    </source>
</evidence>
<dbReference type="InterPro" id="IPR024849">
    <property type="entry name" value="Shootin-1"/>
</dbReference>
<keyword evidence="13" id="KW-0966">Cell projection</keyword>
<comment type="subcellular location">
    <subcellularLocation>
        <location evidence="4">Cell projection</location>
        <location evidence="4">Axon</location>
    </subcellularLocation>
    <subcellularLocation>
        <location evidence="3">Cell projection</location>
        <location evidence="3">Filopodium</location>
    </subcellularLocation>
    <subcellularLocation>
        <location evidence="6">Cell projection</location>
        <location evidence="6">Growth cone</location>
    </subcellularLocation>
    <subcellularLocation>
        <location evidence="5">Cell projection</location>
        <location evidence="5">Lamellipodium</location>
    </subcellularLocation>
    <subcellularLocation>
        <location evidence="1">Cytoplasm</location>
        <location evidence="1">Cytoskeleton</location>
    </subcellularLocation>
    <subcellularLocation>
        <location evidence="2">Perikaryon</location>
    </subcellularLocation>
</comment>